<dbReference type="OrthoDB" id="9781521at2"/>
<evidence type="ECO:0000313" key="4">
    <source>
        <dbReference type="Proteomes" id="UP000297776"/>
    </source>
</evidence>
<proteinExistence type="predicted"/>
<dbReference type="GO" id="GO:0003700">
    <property type="term" value="F:DNA-binding transcription factor activity"/>
    <property type="evidence" value="ECO:0007669"/>
    <property type="project" value="TreeGrafter"/>
</dbReference>
<dbReference type="GO" id="GO:0005829">
    <property type="term" value="C:cytosol"/>
    <property type="evidence" value="ECO:0007669"/>
    <property type="project" value="TreeGrafter"/>
</dbReference>
<dbReference type="SUPFAM" id="SSF47413">
    <property type="entry name" value="lambda repressor-like DNA-binding domains"/>
    <property type="match status" value="1"/>
</dbReference>
<feature type="domain" description="HTH cro/C1-type" evidence="2">
    <location>
        <begin position="17"/>
        <end position="71"/>
    </location>
</feature>
<name>A0A4Y8LHH2_9BACL</name>
<dbReference type="InterPro" id="IPR001387">
    <property type="entry name" value="Cro/C1-type_HTH"/>
</dbReference>
<evidence type="ECO:0000259" key="2">
    <source>
        <dbReference type="PROSITE" id="PS50943"/>
    </source>
</evidence>
<dbReference type="PANTHER" id="PTHR46797:SF24">
    <property type="entry name" value="DNA-BINDING PHAGE PROTEIN"/>
    <property type="match status" value="1"/>
</dbReference>
<evidence type="ECO:0000256" key="1">
    <source>
        <dbReference type="ARBA" id="ARBA00023125"/>
    </source>
</evidence>
<dbReference type="InterPro" id="IPR011051">
    <property type="entry name" value="RmlC_Cupin_sf"/>
</dbReference>
<dbReference type="Pfam" id="PF01381">
    <property type="entry name" value="HTH_3"/>
    <property type="match status" value="1"/>
</dbReference>
<dbReference type="AlphaFoldDB" id="A0A4Y8LHH2"/>
<dbReference type="SUPFAM" id="SSF51182">
    <property type="entry name" value="RmlC-like cupins"/>
    <property type="match status" value="1"/>
</dbReference>
<dbReference type="Gene3D" id="2.60.120.10">
    <property type="entry name" value="Jelly Rolls"/>
    <property type="match status" value="1"/>
</dbReference>
<comment type="caution">
    <text evidence="3">The sequence shown here is derived from an EMBL/GenBank/DDBJ whole genome shotgun (WGS) entry which is preliminary data.</text>
</comment>
<dbReference type="Pfam" id="PF07883">
    <property type="entry name" value="Cupin_2"/>
    <property type="match status" value="1"/>
</dbReference>
<dbReference type="GO" id="GO:0003677">
    <property type="term" value="F:DNA binding"/>
    <property type="evidence" value="ECO:0007669"/>
    <property type="project" value="UniProtKB-KW"/>
</dbReference>
<keyword evidence="4" id="KW-1185">Reference proteome</keyword>
<dbReference type="PROSITE" id="PS50943">
    <property type="entry name" value="HTH_CROC1"/>
    <property type="match status" value="1"/>
</dbReference>
<evidence type="ECO:0000313" key="3">
    <source>
        <dbReference type="EMBL" id="TFE02276.1"/>
    </source>
</evidence>
<organism evidence="3 4">
    <name type="scientific">Jeotgalibacillus salarius</name>
    <dbReference type="NCBI Taxonomy" id="546023"/>
    <lineage>
        <taxon>Bacteria</taxon>
        <taxon>Bacillati</taxon>
        <taxon>Bacillota</taxon>
        <taxon>Bacilli</taxon>
        <taxon>Bacillales</taxon>
        <taxon>Caryophanaceae</taxon>
        <taxon>Jeotgalibacillus</taxon>
    </lineage>
</organism>
<dbReference type="Gene3D" id="1.10.260.40">
    <property type="entry name" value="lambda repressor-like DNA-binding domains"/>
    <property type="match status" value="1"/>
</dbReference>
<dbReference type="InterPro" id="IPR010982">
    <property type="entry name" value="Lambda_DNA-bd_dom_sf"/>
</dbReference>
<dbReference type="PANTHER" id="PTHR46797">
    <property type="entry name" value="HTH-TYPE TRANSCRIPTIONAL REGULATOR"/>
    <property type="match status" value="1"/>
</dbReference>
<protein>
    <submittedName>
        <fullName evidence="3">XRE family transcriptional regulator</fullName>
    </submittedName>
</protein>
<sequence length="187" mass="21139">MTHERPEDFTKKVGEILRKLRKDKAFTLEELADLTGVSKLTLGKIERGEANPSLTIIWKIANGLRIPISSLMVESQEVTLLKKSGNSVMSENQSLKLEPVFTTQVQGSIESHKGYLQPDSIYEAEAHQLGVKEYITVMEGEVVVRVGEEEYQLERFDSIKFNADQPHAYMNHSGETAILHFVMIYSL</sequence>
<gene>
    <name evidence="3" type="ORF">E2626_06770</name>
</gene>
<dbReference type="RefSeq" id="WP_134380977.1">
    <property type="nucleotide sequence ID" value="NZ_SORX01000003.1"/>
</dbReference>
<accession>A0A4Y8LHH2</accession>
<dbReference type="InterPro" id="IPR050807">
    <property type="entry name" value="TransReg_Diox_bact_type"/>
</dbReference>
<keyword evidence="1" id="KW-0238">DNA-binding</keyword>
<dbReference type="InterPro" id="IPR013096">
    <property type="entry name" value="Cupin_2"/>
</dbReference>
<dbReference type="CDD" id="cd00093">
    <property type="entry name" value="HTH_XRE"/>
    <property type="match status" value="1"/>
</dbReference>
<reference evidence="3 4" key="1">
    <citation type="submission" date="2019-03" db="EMBL/GenBank/DDBJ databases">
        <authorList>
            <person name="Yang Y."/>
        </authorList>
    </citation>
    <scope>NUCLEOTIDE SEQUENCE [LARGE SCALE GENOMIC DNA]</scope>
    <source>
        <strain evidence="3 4">ASL-1</strain>
    </source>
</reference>
<dbReference type="SMART" id="SM00530">
    <property type="entry name" value="HTH_XRE"/>
    <property type="match status" value="1"/>
</dbReference>
<dbReference type="EMBL" id="SORX01000003">
    <property type="protein sequence ID" value="TFE02276.1"/>
    <property type="molecule type" value="Genomic_DNA"/>
</dbReference>
<dbReference type="InterPro" id="IPR014710">
    <property type="entry name" value="RmlC-like_jellyroll"/>
</dbReference>
<dbReference type="Proteomes" id="UP000297776">
    <property type="component" value="Unassembled WGS sequence"/>
</dbReference>